<dbReference type="EMBL" id="JBANQN010000012">
    <property type="protein sequence ID" value="KAK6773730.1"/>
    <property type="molecule type" value="Genomic_DNA"/>
</dbReference>
<name>A0AAN8SSV5_SOLBU</name>
<evidence type="ECO:0000256" key="1">
    <source>
        <dbReference type="SAM" id="MobiDB-lite"/>
    </source>
</evidence>
<sequence>MNVEIAKLAYKLVDLPLALVSDSLMNLFNMPPITQPFRDISGALDMPDTSKGKEKKKTFDIEVPHKTYREKRRRLKKSRRVFEKAARENEA</sequence>
<proteinExistence type="predicted"/>
<feature type="region of interest" description="Disordered" evidence="1">
    <location>
        <begin position="70"/>
        <end position="91"/>
    </location>
</feature>
<reference evidence="2 3" key="1">
    <citation type="submission" date="2024-02" db="EMBL/GenBank/DDBJ databases">
        <title>de novo genome assembly of Solanum bulbocastanum strain 11H21.</title>
        <authorList>
            <person name="Hosaka A.J."/>
        </authorList>
    </citation>
    <scope>NUCLEOTIDE SEQUENCE [LARGE SCALE GENOMIC DNA]</scope>
    <source>
        <tissue evidence="2">Young leaves</tissue>
    </source>
</reference>
<protein>
    <submittedName>
        <fullName evidence="2">Uncharacterized protein</fullName>
    </submittedName>
</protein>
<dbReference type="AlphaFoldDB" id="A0AAN8SSV5"/>
<accession>A0AAN8SSV5</accession>
<comment type="caution">
    <text evidence="2">The sequence shown here is derived from an EMBL/GenBank/DDBJ whole genome shotgun (WGS) entry which is preliminary data.</text>
</comment>
<gene>
    <name evidence="2" type="ORF">RDI58_028968</name>
</gene>
<evidence type="ECO:0000313" key="2">
    <source>
        <dbReference type="EMBL" id="KAK6773730.1"/>
    </source>
</evidence>
<dbReference type="Proteomes" id="UP001371456">
    <property type="component" value="Unassembled WGS sequence"/>
</dbReference>
<evidence type="ECO:0000313" key="3">
    <source>
        <dbReference type="Proteomes" id="UP001371456"/>
    </source>
</evidence>
<feature type="compositionally biased region" description="Basic residues" evidence="1">
    <location>
        <begin position="70"/>
        <end position="79"/>
    </location>
</feature>
<organism evidence="2 3">
    <name type="scientific">Solanum bulbocastanum</name>
    <name type="common">Wild potato</name>
    <dbReference type="NCBI Taxonomy" id="147425"/>
    <lineage>
        <taxon>Eukaryota</taxon>
        <taxon>Viridiplantae</taxon>
        <taxon>Streptophyta</taxon>
        <taxon>Embryophyta</taxon>
        <taxon>Tracheophyta</taxon>
        <taxon>Spermatophyta</taxon>
        <taxon>Magnoliopsida</taxon>
        <taxon>eudicotyledons</taxon>
        <taxon>Gunneridae</taxon>
        <taxon>Pentapetalae</taxon>
        <taxon>asterids</taxon>
        <taxon>lamiids</taxon>
        <taxon>Solanales</taxon>
        <taxon>Solanaceae</taxon>
        <taxon>Solanoideae</taxon>
        <taxon>Solaneae</taxon>
        <taxon>Solanum</taxon>
    </lineage>
</organism>
<feature type="compositionally biased region" description="Basic and acidic residues" evidence="1">
    <location>
        <begin position="80"/>
        <end position="91"/>
    </location>
</feature>
<keyword evidence="3" id="KW-1185">Reference proteome</keyword>